<dbReference type="EMBL" id="BART01020436">
    <property type="protein sequence ID" value="GAH03854.1"/>
    <property type="molecule type" value="Genomic_DNA"/>
</dbReference>
<dbReference type="AlphaFoldDB" id="X1DFL5"/>
<evidence type="ECO:0000313" key="1">
    <source>
        <dbReference type="EMBL" id="GAH03854.1"/>
    </source>
</evidence>
<reference evidence="1" key="1">
    <citation type="journal article" date="2014" name="Front. Microbiol.">
        <title>High frequency of phylogenetically diverse reductive dehalogenase-homologous genes in deep subseafloor sedimentary metagenomes.</title>
        <authorList>
            <person name="Kawai M."/>
            <person name="Futagami T."/>
            <person name="Toyoda A."/>
            <person name="Takaki Y."/>
            <person name="Nishi S."/>
            <person name="Hori S."/>
            <person name="Arai W."/>
            <person name="Tsubouchi T."/>
            <person name="Morono Y."/>
            <person name="Uchiyama I."/>
            <person name="Ito T."/>
            <person name="Fujiyama A."/>
            <person name="Inagaki F."/>
            <person name="Takami H."/>
        </authorList>
    </citation>
    <scope>NUCLEOTIDE SEQUENCE</scope>
    <source>
        <strain evidence="1">Expedition CK06-06</strain>
    </source>
</reference>
<name>X1DFL5_9ZZZZ</name>
<accession>X1DFL5</accession>
<feature type="non-terminal residue" evidence="1">
    <location>
        <position position="1"/>
    </location>
</feature>
<protein>
    <recommendedName>
        <fullName evidence="2">Enolase C-terminal domain-containing protein</fullName>
    </recommendedName>
</protein>
<evidence type="ECO:0008006" key="2">
    <source>
        <dbReference type="Google" id="ProtNLM"/>
    </source>
</evidence>
<gene>
    <name evidence="1" type="ORF">S01H4_37969</name>
</gene>
<proteinExistence type="predicted"/>
<comment type="caution">
    <text evidence="1">The sequence shown here is derived from an EMBL/GenBank/DDBJ whole genome shotgun (WGS) entry which is preliminary data.</text>
</comment>
<organism evidence="1">
    <name type="scientific">marine sediment metagenome</name>
    <dbReference type="NCBI Taxonomy" id="412755"/>
    <lineage>
        <taxon>unclassified sequences</taxon>
        <taxon>metagenomes</taxon>
        <taxon>ecological metagenomes</taxon>
    </lineage>
</organism>
<sequence length="139" mass="15899">DESAHTDQDARIRIEMGYKAIALKAIAKTLSMTMKIANEAKKLNIPCFCADLTVNPILVDWNKNVAARIDPFPGLGIGLLETNGHQNYKNWKQMESYHPFPDTPWRKTVNGMFTLDDDFYKKSGGILTDSEHYMKMFRK</sequence>